<evidence type="ECO:0000256" key="1">
    <source>
        <dbReference type="ARBA" id="ARBA00022801"/>
    </source>
</evidence>
<dbReference type="CDD" id="cd07719">
    <property type="entry name" value="arylsulfatase_AtsA-like_MBL-fold"/>
    <property type="match status" value="1"/>
</dbReference>
<keyword evidence="4" id="KW-1185">Reference proteome</keyword>
<dbReference type="SMART" id="SM00849">
    <property type="entry name" value="Lactamase_B"/>
    <property type="match status" value="1"/>
</dbReference>
<dbReference type="RefSeq" id="WP_368377197.1">
    <property type="nucleotide sequence ID" value="NZ_JBFRYB010000002.1"/>
</dbReference>
<dbReference type="PANTHER" id="PTHR46018">
    <property type="entry name" value="ZINC PHOSPHODIESTERASE ELAC PROTEIN 1"/>
    <property type="match status" value="1"/>
</dbReference>
<reference evidence="3 4" key="1">
    <citation type="journal article" date="2011" name="Int. J. Syst. Evol. Microbiol.">
        <title>Zhongshania antarctica gen. nov., sp. nov. and Zhongshania guokunii sp. nov., gammaproteobacteria respectively isolated from coastal attached (fast) ice and surface seawater of the Antarctic.</title>
        <authorList>
            <person name="Li H.J."/>
            <person name="Zhang X.Y."/>
            <person name="Chen C.X."/>
            <person name="Zhang Y.J."/>
            <person name="Gao Z.M."/>
            <person name="Yu Y."/>
            <person name="Chen X.L."/>
            <person name="Chen B."/>
            <person name="Zhang Y.Z."/>
        </authorList>
    </citation>
    <scope>NUCLEOTIDE SEQUENCE [LARGE SCALE GENOMIC DNA]</scope>
    <source>
        <strain evidence="3 4">R06B22</strain>
    </source>
</reference>
<name>A0ABV3TZU7_9GAMM</name>
<evidence type="ECO:0000259" key="2">
    <source>
        <dbReference type="SMART" id="SM00849"/>
    </source>
</evidence>
<dbReference type="Proteomes" id="UP001557484">
    <property type="component" value="Unassembled WGS sequence"/>
</dbReference>
<organism evidence="3 4">
    <name type="scientific">Zhongshania arctica</name>
    <dbReference type="NCBI Taxonomy" id="3238302"/>
    <lineage>
        <taxon>Bacteria</taxon>
        <taxon>Pseudomonadati</taxon>
        <taxon>Pseudomonadota</taxon>
        <taxon>Gammaproteobacteria</taxon>
        <taxon>Cellvibrionales</taxon>
        <taxon>Spongiibacteraceae</taxon>
        <taxon>Zhongshania</taxon>
    </lineage>
</organism>
<dbReference type="PANTHER" id="PTHR46018:SF2">
    <property type="entry name" value="ZINC PHOSPHODIESTERASE ELAC PROTEIN 1"/>
    <property type="match status" value="1"/>
</dbReference>
<dbReference type="InterPro" id="IPR036866">
    <property type="entry name" value="RibonucZ/Hydroxyglut_hydro"/>
</dbReference>
<dbReference type="InterPro" id="IPR044094">
    <property type="entry name" value="AtsA-like_MBL-fold"/>
</dbReference>
<dbReference type="SUPFAM" id="SSF56281">
    <property type="entry name" value="Metallo-hydrolase/oxidoreductase"/>
    <property type="match status" value="1"/>
</dbReference>
<evidence type="ECO:0000313" key="4">
    <source>
        <dbReference type="Proteomes" id="UP001557484"/>
    </source>
</evidence>
<accession>A0ABV3TZU7</accession>
<evidence type="ECO:0000313" key="3">
    <source>
        <dbReference type="EMBL" id="MEX1667083.1"/>
    </source>
</evidence>
<comment type="caution">
    <text evidence="3">The sequence shown here is derived from an EMBL/GenBank/DDBJ whole genome shotgun (WGS) entry which is preliminary data.</text>
</comment>
<protein>
    <submittedName>
        <fullName evidence="3">MBL fold metallo-hydrolase</fullName>
    </submittedName>
</protein>
<dbReference type="EMBL" id="JBFRYB010000002">
    <property type="protein sequence ID" value="MEX1667083.1"/>
    <property type="molecule type" value="Genomic_DNA"/>
</dbReference>
<gene>
    <name evidence="3" type="ORF">AB4875_16425</name>
</gene>
<dbReference type="InterPro" id="IPR001279">
    <property type="entry name" value="Metallo-B-lactamas"/>
</dbReference>
<keyword evidence="1" id="KW-0378">Hydrolase</keyword>
<feature type="domain" description="Metallo-beta-lactamase" evidence="2">
    <location>
        <begin position="70"/>
        <end position="280"/>
    </location>
</feature>
<dbReference type="Gene3D" id="3.60.15.10">
    <property type="entry name" value="Ribonuclease Z/Hydroxyacylglutathione hydrolase-like"/>
    <property type="match status" value="1"/>
</dbReference>
<proteinExistence type="predicted"/>
<sequence length="359" mass="39370">MKIFLYSVGLIAVALAAVVTTVQIPSVQGILLEREVAQRASNIPEDLFVDDAVRVTLCGSAAPMPVRDRAAACVMVIAGGKYYIVDTGNRSTNNLALWRIPSARVGAVLLTHFHSDHIGDLGEFNMTTWAQGRPGPLTVYGPKGVEQVVEGFTRAYALDSLYRTAHHGKEILDPAVGKMVARELTLDGDSAVVLEDGDLKVQMFRVNHSPIEPAVGYRFDYKGRSVVVSGDTTKVETTIKFSQNADVLIHEGLARHIVKRMEKHFASKGDKRLEKIMLDIEDYHTSPIEAAEVANEANVKELVLYHLVPAPPHALAEWFFMRGVKDIRSAGVTLGYDGLTLVLPVGSNEIRQLNLDARY</sequence>
<dbReference type="Pfam" id="PF12706">
    <property type="entry name" value="Lactamase_B_2"/>
    <property type="match status" value="1"/>
</dbReference>